<reference evidence="1 2" key="1">
    <citation type="journal article" date="2021" name="Front. Genet.">
        <title>Chromosome-Level Genome Assembly Reveals Significant Gene Expansion in the Toll and IMD Signaling Pathways of Dendrolimus kikuchii.</title>
        <authorList>
            <person name="Zhou J."/>
            <person name="Wu P."/>
            <person name="Xiong Z."/>
            <person name="Liu N."/>
            <person name="Zhao N."/>
            <person name="Ji M."/>
            <person name="Qiu Y."/>
            <person name="Yang B."/>
        </authorList>
    </citation>
    <scope>NUCLEOTIDE SEQUENCE [LARGE SCALE GENOMIC DNA]</scope>
    <source>
        <strain evidence="1">Ann1</strain>
    </source>
</reference>
<keyword evidence="2" id="KW-1185">Reference proteome</keyword>
<protein>
    <submittedName>
        <fullName evidence="1">Uncharacterized protein</fullName>
    </submittedName>
</protein>
<dbReference type="Proteomes" id="UP000824533">
    <property type="component" value="Linkage Group LG02"/>
</dbReference>
<organism evidence="1 2">
    <name type="scientific">Dendrolimus kikuchii</name>
    <dbReference type="NCBI Taxonomy" id="765133"/>
    <lineage>
        <taxon>Eukaryota</taxon>
        <taxon>Metazoa</taxon>
        <taxon>Ecdysozoa</taxon>
        <taxon>Arthropoda</taxon>
        <taxon>Hexapoda</taxon>
        <taxon>Insecta</taxon>
        <taxon>Pterygota</taxon>
        <taxon>Neoptera</taxon>
        <taxon>Endopterygota</taxon>
        <taxon>Lepidoptera</taxon>
        <taxon>Glossata</taxon>
        <taxon>Ditrysia</taxon>
        <taxon>Bombycoidea</taxon>
        <taxon>Lasiocampidae</taxon>
        <taxon>Dendrolimus</taxon>
    </lineage>
</organism>
<sequence>MSDYGFSDIECKIILAQIERRAKYRQEFLKQRTDPCKHSLESGYVFDAALQRFMSMKDCQYEYFHANPKNIAFGIFSIILPMSLYGYAIWKVRTHREREIRCGRIKYRDRNFKLA</sequence>
<gene>
    <name evidence="1" type="ORF">K1T71_001057</name>
</gene>
<comment type="caution">
    <text evidence="1">The sequence shown here is derived from an EMBL/GenBank/DDBJ whole genome shotgun (WGS) entry which is preliminary data.</text>
</comment>
<dbReference type="EMBL" id="CM034388">
    <property type="protein sequence ID" value="KAJ0183081.1"/>
    <property type="molecule type" value="Genomic_DNA"/>
</dbReference>
<accession>A0ACC1DGV0</accession>
<name>A0ACC1DGV0_9NEOP</name>
<proteinExistence type="predicted"/>
<evidence type="ECO:0000313" key="1">
    <source>
        <dbReference type="EMBL" id="KAJ0183081.1"/>
    </source>
</evidence>
<evidence type="ECO:0000313" key="2">
    <source>
        <dbReference type="Proteomes" id="UP000824533"/>
    </source>
</evidence>